<proteinExistence type="inferred from homology"/>
<name>V4KWF0_EUTSA</name>
<dbReference type="PANTHER" id="PTHR12606:SF136">
    <property type="entry name" value="ULP1 PROTEASE FAMILY PROTEIN"/>
    <property type="match status" value="1"/>
</dbReference>
<evidence type="ECO:0000256" key="1">
    <source>
        <dbReference type="ARBA" id="ARBA00005234"/>
    </source>
</evidence>
<keyword evidence="2" id="KW-0645">Protease</keyword>
<dbReference type="Gramene" id="ESQ31683">
    <property type="protein sequence ID" value="ESQ31683"/>
    <property type="gene ID" value="EUTSA_v100054491mg"/>
</dbReference>
<feature type="compositionally biased region" description="Basic and acidic residues" evidence="5">
    <location>
        <begin position="293"/>
        <end position="307"/>
    </location>
</feature>
<dbReference type="InterPro" id="IPR003653">
    <property type="entry name" value="Peptidase_C48_C"/>
</dbReference>
<keyword evidence="3" id="KW-0378">Hydrolase</keyword>
<dbReference type="GO" id="GO:0016926">
    <property type="term" value="P:protein desumoylation"/>
    <property type="evidence" value="ECO:0007669"/>
    <property type="project" value="TreeGrafter"/>
</dbReference>
<comment type="similarity">
    <text evidence="1">Belongs to the peptidase C48 family.</text>
</comment>
<dbReference type="GO" id="GO:0016929">
    <property type="term" value="F:deSUMOylase activity"/>
    <property type="evidence" value="ECO:0007669"/>
    <property type="project" value="TreeGrafter"/>
</dbReference>
<dbReference type="Gene3D" id="3.40.395.10">
    <property type="entry name" value="Adenoviral Proteinase, Chain A"/>
    <property type="match status" value="1"/>
</dbReference>
<protein>
    <recommendedName>
        <fullName evidence="6">Ubiquitin-like protease family profile domain-containing protein</fullName>
    </recommendedName>
</protein>
<evidence type="ECO:0000259" key="6">
    <source>
        <dbReference type="PROSITE" id="PS50600"/>
    </source>
</evidence>
<organism evidence="7 8">
    <name type="scientific">Eutrema salsugineum</name>
    <name type="common">Saltwater cress</name>
    <name type="synonym">Sisymbrium salsugineum</name>
    <dbReference type="NCBI Taxonomy" id="72664"/>
    <lineage>
        <taxon>Eukaryota</taxon>
        <taxon>Viridiplantae</taxon>
        <taxon>Streptophyta</taxon>
        <taxon>Embryophyta</taxon>
        <taxon>Tracheophyta</taxon>
        <taxon>Spermatophyta</taxon>
        <taxon>Magnoliopsida</taxon>
        <taxon>eudicotyledons</taxon>
        <taxon>Gunneridae</taxon>
        <taxon>Pentapetalae</taxon>
        <taxon>rosids</taxon>
        <taxon>malvids</taxon>
        <taxon>Brassicales</taxon>
        <taxon>Brassicaceae</taxon>
        <taxon>Eutremeae</taxon>
        <taxon>Eutrema</taxon>
    </lineage>
</organism>
<dbReference type="PROSITE" id="PS50600">
    <property type="entry name" value="ULP_PROTEASE"/>
    <property type="match status" value="1"/>
</dbReference>
<dbReference type="AlphaFoldDB" id="V4KWF0"/>
<feature type="non-terminal residue" evidence="7">
    <location>
        <position position="1"/>
    </location>
</feature>
<gene>
    <name evidence="7" type="ORF">EUTSA_v100054491mg</name>
</gene>
<evidence type="ECO:0000256" key="4">
    <source>
        <dbReference type="ARBA" id="ARBA00022807"/>
    </source>
</evidence>
<feature type="compositionally biased region" description="Acidic residues" evidence="5">
    <location>
        <begin position="160"/>
        <end position="176"/>
    </location>
</feature>
<feature type="compositionally biased region" description="Basic and acidic residues" evidence="5">
    <location>
        <begin position="184"/>
        <end position="203"/>
    </location>
</feature>
<reference evidence="7 8" key="1">
    <citation type="journal article" date="2013" name="Front. Plant Sci.">
        <title>The Reference Genome of the Halophytic Plant Eutrema salsugineum.</title>
        <authorList>
            <person name="Yang R."/>
            <person name="Jarvis D.E."/>
            <person name="Chen H."/>
            <person name="Beilstein M.A."/>
            <person name="Grimwood J."/>
            <person name="Jenkins J."/>
            <person name="Shu S."/>
            <person name="Prochnik S."/>
            <person name="Xin M."/>
            <person name="Ma C."/>
            <person name="Schmutz J."/>
            <person name="Wing R.A."/>
            <person name="Mitchell-Olds T."/>
            <person name="Schumaker K.S."/>
            <person name="Wang X."/>
        </authorList>
    </citation>
    <scope>NUCLEOTIDE SEQUENCE [LARGE SCALE GENOMIC DNA]</scope>
</reference>
<evidence type="ECO:0000256" key="3">
    <source>
        <dbReference type="ARBA" id="ARBA00022801"/>
    </source>
</evidence>
<evidence type="ECO:0000313" key="8">
    <source>
        <dbReference type="Proteomes" id="UP000030689"/>
    </source>
</evidence>
<dbReference type="SUPFAM" id="SSF54001">
    <property type="entry name" value="Cysteine proteinases"/>
    <property type="match status" value="1"/>
</dbReference>
<feature type="domain" description="Ubiquitin-like protease family profile" evidence="6">
    <location>
        <begin position="483"/>
        <end position="680"/>
    </location>
</feature>
<evidence type="ECO:0000313" key="7">
    <source>
        <dbReference type="EMBL" id="ESQ31683.1"/>
    </source>
</evidence>
<accession>V4KWF0</accession>
<dbReference type="Pfam" id="PF02902">
    <property type="entry name" value="Peptidase_C48"/>
    <property type="match status" value="1"/>
</dbReference>
<dbReference type="KEGG" id="eus:EUTSA_v100054491m"/>
<keyword evidence="8" id="KW-1185">Reference proteome</keyword>
<sequence>VRVRHLLVRPLEEIYPVWPDETTDPDVDKKLHNMIRDILDGTLNESFWGEDEYVPEPKTPSEQIGKKRKGKAVVSHPEKKKKKNDRQSKESEDDSDVGKKLRKKKENSRSKGSEEVSKVEKRKKKKNKKAKDVSDESEEGSEVERKKSKKKKKPVKEVEAENEGEEEEAAYEEESTDFNTPIAEVRRKEKDIRKKKKDENKELVNAEDINRELKDIILSLAAKVGDMDTNFVNRLSGLERRMTTLEAAQDVTRAKEVLDDEETASVQQSEVGNAKAKPAGKGKPPPKTTQASGDKDPSWMVEQHETSNPEYPVARVVKTPTPTSNKSTTKGNNKDCVQIPPPPPKQLRKLTITPLQTRKPAIPTPRDSGKASPSLSPFSDPQENAMNKALGKGLDAMVALVGKGDGYEHGLRKERNLAPSQRSPFVGSSAVKRIVYGVYVGEGQYDPFEEVEQRKHLALLEFISPELDNTFGSPDPIVDFYLTLMTAKADWPLPEYGWLGDRHMTAGMHMFRQRYLREPCPFQRDGRLAFLDPLFTGQWLVEFNRDFLPNPDKWAFRTGYINVAYGVSPDFAVTHKRWFKDVDLLYICHNIESRHWIAVEVDIPKKRVHIYDCISTTYSERRLKQEVRAYTRMIPLLLCQLFPDEWTHQQTFHSFVMKEVPQNIQTGDCGVYTLKIIECLALGCKMADLNDDTVAGLRMKYAAEMMDELPAEWFKETLQMC</sequence>
<feature type="compositionally biased region" description="Low complexity" evidence="5">
    <location>
        <begin position="318"/>
        <end position="331"/>
    </location>
</feature>
<feature type="compositionally biased region" description="Polar residues" evidence="5">
    <location>
        <begin position="371"/>
        <end position="385"/>
    </location>
</feature>
<feature type="compositionally biased region" description="Basic residues" evidence="5">
    <location>
        <begin position="120"/>
        <end position="129"/>
    </location>
</feature>
<dbReference type="PANTHER" id="PTHR12606">
    <property type="entry name" value="SENTRIN/SUMO-SPECIFIC PROTEASE"/>
    <property type="match status" value="1"/>
</dbReference>
<evidence type="ECO:0000256" key="5">
    <source>
        <dbReference type="SAM" id="MobiDB-lite"/>
    </source>
</evidence>
<dbReference type="Proteomes" id="UP000030689">
    <property type="component" value="Unassembled WGS sequence"/>
</dbReference>
<feature type="region of interest" description="Disordered" evidence="5">
    <location>
        <begin position="253"/>
        <end position="386"/>
    </location>
</feature>
<dbReference type="EMBL" id="KI517748">
    <property type="protein sequence ID" value="ESQ31683.1"/>
    <property type="molecule type" value="Genomic_DNA"/>
</dbReference>
<keyword evidence="4" id="KW-0788">Thiol protease</keyword>
<feature type="region of interest" description="Disordered" evidence="5">
    <location>
        <begin position="50"/>
        <end position="203"/>
    </location>
</feature>
<evidence type="ECO:0000256" key="2">
    <source>
        <dbReference type="ARBA" id="ARBA00022670"/>
    </source>
</evidence>
<feature type="compositionally biased region" description="Basic and acidic residues" evidence="5">
    <location>
        <begin position="107"/>
        <end position="119"/>
    </location>
</feature>
<dbReference type="GO" id="GO:0006508">
    <property type="term" value="P:proteolysis"/>
    <property type="evidence" value="ECO:0007669"/>
    <property type="project" value="UniProtKB-KW"/>
</dbReference>
<dbReference type="GO" id="GO:0005634">
    <property type="term" value="C:nucleus"/>
    <property type="evidence" value="ECO:0007669"/>
    <property type="project" value="TreeGrafter"/>
</dbReference>
<dbReference type="InterPro" id="IPR038765">
    <property type="entry name" value="Papain-like_cys_pep_sf"/>
</dbReference>